<evidence type="ECO:0000256" key="6">
    <source>
        <dbReference type="SAM" id="MobiDB-lite"/>
    </source>
</evidence>
<evidence type="ECO:0000256" key="1">
    <source>
        <dbReference type="ARBA" id="ARBA00004211"/>
    </source>
</evidence>
<proteinExistence type="inferred from homology"/>
<feature type="transmembrane region" description="Helical" evidence="7">
    <location>
        <begin position="331"/>
        <end position="350"/>
    </location>
</feature>
<dbReference type="SUPFAM" id="SSF49354">
    <property type="entry name" value="PapD-like"/>
    <property type="match status" value="1"/>
</dbReference>
<evidence type="ECO:0000259" key="8">
    <source>
        <dbReference type="PROSITE" id="PS50202"/>
    </source>
</evidence>
<feature type="domain" description="MSP" evidence="8">
    <location>
        <begin position="2"/>
        <end position="127"/>
    </location>
</feature>
<feature type="region of interest" description="Disordered" evidence="6">
    <location>
        <begin position="299"/>
        <end position="321"/>
    </location>
</feature>
<evidence type="ECO:0000256" key="2">
    <source>
        <dbReference type="ARBA" id="ARBA00008932"/>
    </source>
</evidence>
<dbReference type="GO" id="GO:0033149">
    <property type="term" value="F:FFAT motif binding"/>
    <property type="evidence" value="ECO:0007669"/>
    <property type="project" value="TreeGrafter"/>
</dbReference>
<comment type="similarity">
    <text evidence="2">Belongs to the VAMP-associated protein (VAP) (TC 9.B.17) family.</text>
</comment>
<dbReference type="InterPro" id="IPR000535">
    <property type="entry name" value="MSP_dom"/>
</dbReference>
<gene>
    <name evidence="9" type="ORF">CALCODRAFT_492587</name>
</gene>
<dbReference type="AlphaFoldDB" id="A0A165I8U3"/>
<evidence type="ECO:0000256" key="7">
    <source>
        <dbReference type="SAM" id="Phobius"/>
    </source>
</evidence>
<dbReference type="InterPro" id="IPR016763">
    <property type="entry name" value="VAP"/>
</dbReference>
<evidence type="ECO:0000256" key="5">
    <source>
        <dbReference type="ARBA" id="ARBA00023136"/>
    </source>
</evidence>
<protein>
    <submittedName>
        <fullName evidence="9">VAMP-associated protein</fullName>
    </submittedName>
</protein>
<keyword evidence="5 7" id="KW-0472">Membrane</keyword>
<evidence type="ECO:0000256" key="4">
    <source>
        <dbReference type="ARBA" id="ARBA00022989"/>
    </source>
</evidence>
<dbReference type="PIRSF" id="PIRSF019693">
    <property type="entry name" value="VAMP-associated"/>
    <property type="match status" value="1"/>
</dbReference>
<dbReference type="InParanoid" id="A0A165I8U3"/>
<dbReference type="Proteomes" id="UP000076842">
    <property type="component" value="Unassembled WGS sequence"/>
</dbReference>
<organism evidence="9 10">
    <name type="scientific">Calocera cornea HHB12733</name>
    <dbReference type="NCBI Taxonomy" id="1353952"/>
    <lineage>
        <taxon>Eukaryota</taxon>
        <taxon>Fungi</taxon>
        <taxon>Dikarya</taxon>
        <taxon>Basidiomycota</taxon>
        <taxon>Agaricomycotina</taxon>
        <taxon>Dacrymycetes</taxon>
        <taxon>Dacrymycetales</taxon>
        <taxon>Dacrymycetaceae</taxon>
        <taxon>Calocera</taxon>
    </lineage>
</organism>
<name>A0A165I8U3_9BASI</name>
<dbReference type="GO" id="GO:0090158">
    <property type="term" value="P:endoplasmic reticulum membrane organization"/>
    <property type="evidence" value="ECO:0007669"/>
    <property type="project" value="TreeGrafter"/>
</dbReference>
<dbReference type="STRING" id="1353952.A0A165I8U3"/>
<dbReference type="GO" id="GO:0005789">
    <property type="term" value="C:endoplasmic reticulum membrane"/>
    <property type="evidence" value="ECO:0007669"/>
    <property type="project" value="InterPro"/>
</dbReference>
<dbReference type="PROSITE" id="PS50202">
    <property type="entry name" value="MSP"/>
    <property type="match status" value="1"/>
</dbReference>
<dbReference type="InterPro" id="IPR008962">
    <property type="entry name" value="PapD-like_sf"/>
</dbReference>
<reference evidence="9 10" key="1">
    <citation type="journal article" date="2016" name="Mol. Biol. Evol.">
        <title>Comparative Genomics of Early-Diverging Mushroom-Forming Fungi Provides Insights into the Origins of Lignocellulose Decay Capabilities.</title>
        <authorList>
            <person name="Nagy L.G."/>
            <person name="Riley R."/>
            <person name="Tritt A."/>
            <person name="Adam C."/>
            <person name="Daum C."/>
            <person name="Floudas D."/>
            <person name="Sun H."/>
            <person name="Yadav J.S."/>
            <person name="Pangilinan J."/>
            <person name="Larsson K.H."/>
            <person name="Matsuura K."/>
            <person name="Barry K."/>
            <person name="Labutti K."/>
            <person name="Kuo R."/>
            <person name="Ohm R.A."/>
            <person name="Bhattacharya S.S."/>
            <person name="Shirouzu T."/>
            <person name="Yoshinaga Y."/>
            <person name="Martin F.M."/>
            <person name="Grigoriev I.V."/>
            <person name="Hibbett D.S."/>
        </authorList>
    </citation>
    <scope>NUCLEOTIDE SEQUENCE [LARGE SCALE GENOMIC DNA]</scope>
    <source>
        <strain evidence="9 10">HHB12733</strain>
    </source>
</reference>
<dbReference type="PANTHER" id="PTHR10809:SF6">
    <property type="entry name" value="AT11025P-RELATED"/>
    <property type="match status" value="1"/>
</dbReference>
<sequence>MSVELSPNAQLGFNRPFNQIVKRSLHVTNHNAQPVAFKVKTTAPKLYCVRPNSGRIEAGETCEVAVLLQPMKEDPPLNTKCKDKFLVQTTFITPEREQGSISELWSVAEKTPGDNGIHQQKIRVAYLPPEGDGIPEEPEQPSHMNGNDSALYDTVHEAPYTNGHPTIIEPEPEYTTQVISAPPHEEPADETFNQAREEITQTSIIPPIPEPEPEPVPAPAPPVLAAPAPIPEPVKPVEVRAASTSRPHEPIHVSAPIVPPTVAREVPDNALLAKYADAQAEIERLRAMLASYSDPALPNVGLRRRGHRSNEEEDTRPSEETKFVESVAEGVPPLVVIMIALGVFITTYLFF</sequence>
<accession>A0A165I8U3</accession>
<keyword evidence="4 7" id="KW-1133">Transmembrane helix</keyword>
<keyword evidence="3 7" id="KW-0812">Transmembrane</keyword>
<dbReference type="PANTHER" id="PTHR10809">
    <property type="entry name" value="VESICLE-ASSOCIATED MEMBRANE PROTEIN-ASSOCIATED PROTEIN"/>
    <property type="match status" value="1"/>
</dbReference>
<dbReference type="Pfam" id="PF00635">
    <property type="entry name" value="Motile_Sperm"/>
    <property type="match status" value="1"/>
</dbReference>
<dbReference type="EMBL" id="KV423932">
    <property type="protein sequence ID" value="KZT60272.1"/>
    <property type="molecule type" value="Genomic_DNA"/>
</dbReference>
<dbReference type="Gene3D" id="2.60.40.10">
    <property type="entry name" value="Immunoglobulins"/>
    <property type="match status" value="1"/>
</dbReference>
<dbReference type="InterPro" id="IPR013783">
    <property type="entry name" value="Ig-like_fold"/>
</dbReference>
<keyword evidence="10" id="KW-1185">Reference proteome</keyword>
<comment type="subcellular location">
    <subcellularLocation>
        <location evidence="1">Membrane</location>
        <topology evidence="1">Single-pass type IV membrane protein</topology>
    </subcellularLocation>
</comment>
<dbReference type="OrthoDB" id="264603at2759"/>
<dbReference type="GO" id="GO:0005886">
    <property type="term" value="C:plasma membrane"/>
    <property type="evidence" value="ECO:0007669"/>
    <property type="project" value="TreeGrafter"/>
</dbReference>
<evidence type="ECO:0000313" key="9">
    <source>
        <dbReference type="EMBL" id="KZT60272.1"/>
    </source>
</evidence>
<evidence type="ECO:0000313" key="10">
    <source>
        <dbReference type="Proteomes" id="UP000076842"/>
    </source>
</evidence>
<dbReference type="GO" id="GO:0061817">
    <property type="term" value="P:endoplasmic reticulum-plasma membrane tethering"/>
    <property type="evidence" value="ECO:0007669"/>
    <property type="project" value="TreeGrafter"/>
</dbReference>
<evidence type="ECO:0000256" key="3">
    <source>
        <dbReference type="ARBA" id="ARBA00022692"/>
    </source>
</evidence>